<dbReference type="EMBL" id="LSYV01000012">
    <property type="protein sequence ID" value="KXZ51964.1"/>
    <property type="molecule type" value="Genomic_DNA"/>
</dbReference>
<keyword evidence="5" id="KW-1185">Reference proteome</keyword>
<dbReference type="OrthoDB" id="531840at2759"/>
<keyword evidence="2" id="KW-0503">Monooxygenase</keyword>
<name>A0A150GQ84_GONPE</name>
<gene>
    <name evidence="4" type="ORF">GPECTOR_11g87</name>
</gene>
<evidence type="ECO:0000256" key="1">
    <source>
        <dbReference type="ARBA" id="ARBA00023002"/>
    </source>
</evidence>
<protein>
    <recommendedName>
        <fullName evidence="3">FAD dependent oxidoreductase domain-containing protein</fullName>
    </recommendedName>
</protein>
<dbReference type="SUPFAM" id="SSF51905">
    <property type="entry name" value="FAD/NAD(P)-binding domain"/>
    <property type="match status" value="1"/>
</dbReference>
<dbReference type="InterPro" id="IPR006076">
    <property type="entry name" value="FAD-dep_OxRdtase"/>
</dbReference>
<dbReference type="Proteomes" id="UP000075714">
    <property type="component" value="Unassembled WGS sequence"/>
</dbReference>
<evidence type="ECO:0000313" key="5">
    <source>
        <dbReference type="Proteomes" id="UP000075714"/>
    </source>
</evidence>
<reference evidence="5" key="1">
    <citation type="journal article" date="2016" name="Nat. Commun.">
        <title>The Gonium pectorale genome demonstrates co-option of cell cycle regulation during the evolution of multicellularity.</title>
        <authorList>
            <person name="Hanschen E.R."/>
            <person name="Marriage T.N."/>
            <person name="Ferris P.J."/>
            <person name="Hamaji T."/>
            <person name="Toyoda A."/>
            <person name="Fujiyama A."/>
            <person name="Neme R."/>
            <person name="Noguchi H."/>
            <person name="Minakuchi Y."/>
            <person name="Suzuki M."/>
            <person name="Kawai-Toyooka H."/>
            <person name="Smith D.R."/>
            <person name="Sparks H."/>
            <person name="Anderson J."/>
            <person name="Bakaric R."/>
            <person name="Luria V."/>
            <person name="Karger A."/>
            <person name="Kirschner M.W."/>
            <person name="Durand P.M."/>
            <person name="Michod R.E."/>
            <person name="Nozaki H."/>
            <person name="Olson B.J."/>
        </authorList>
    </citation>
    <scope>NUCLEOTIDE SEQUENCE [LARGE SCALE GENOMIC DNA]</scope>
    <source>
        <strain evidence="5">NIES-2863</strain>
    </source>
</reference>
<dbReference type="GO" id="GO:0004497">
    <property type="term" value="F:monooxygenase activity"/>
    <property type="evidence" value="ECO:0007669"/>
    <property type="project" value="UniProtKB-KW"/>
</dbReference>
<comment type="caution">
    <text evidence="4">The sequence shown here is derived from an EMBL/GenBank/DDBJ whole genome shotgun (WGS) entry which is preliminary data.</text>
</comment>
<evidence type="ECO:0000256" key="2">
    <source>
        <dbReference type="ARBA" id="ARBA00023033"/>
    </source>
</evidence>
<dbReference type="Gene3D" id="3.50.50.60">
    <property type="entry name" value="FAD/NAD(P)-binding domain"/>
    <property type="match status" value="3"/>
</dbReference>
<sequence>MQAATSDASMDVDVAVIGGGPAGLAAALALKRVLDPEKSVAVFEAREPAGERGATLGFMVNGLRALEAIDPCVLHMLYERGMYSPTMPMHEEVSGDRLPREARSDFRDQLAKHGHVFTMTHWWHIADLLEKALPPGTVRHGLKLEASENLDPIVEREPGEDEGYRYRLTFMPTASGLPEGLQIAGAQAGGQTPPPEREQAGLYVRSKWLVGADGYFSRVRRLVGDAQVPSFTREVCWWGSAPAEDLEAAGVAWPEALRDTGNGRRAWSAGVVPPGFQDASGPRVSMVTRALGSSGADGGAEAAGGGEGRDWVFWYLRCGIEDLEAVGLQYPCPTSDDGDQPPALRRALAVFGDVLPPDFRGVVAATNPHRVTERGVYTHDMERLHEATWTDGRGMALVGDAAHAGRPDGQGANLALEDAAVLGALVRQHGLGPEAFSAFQAIRAPRVRAILTDRLPPFAIRMEMINSASFEPLWEPAELPASPPVRSVEEGLAWSRSRVRAILEGRIGPPLDQLVQPPELAASAARAGAA</sequence>
<keyword evidence="1" id="KW-0560">Oxidoreductase</keyword>
<dbReference type="Pfam" id="PF01266">
    <property type="entry name" value="DAO"/>
    <property type="match status" value="1"/>
</dbReference>
<proteinExistence type="predicted"/>
<dbReference type="PANTHER" id="PTHR13789:SF309">
    <property type="entry name" value="PUTATIVE (AFU_ORTHOLOGUE AFUA_6G14510)-RELATED"/>
    <property type="match status" value="1"/>
</dbReference>
<dbReference type="InterPro" id="IPR050493">
    <property type="entry name" value="FAD-dep_Monooxygenase_BioMet"/>
</dbReference>
<feature type="domain" description="FAD dependent oxidoreductase" evidence="3">
    <location>
        <begin position="13"/>
        <end position="165"/>
    </location>
</feature>
<dbReference type="PRINTS" id="PR00420">
    <property type="entry name" value="RNGMNOXGNASE"/>
</dbReference>
<dbReference type="AlphaFoldDB" id="A0A150GQ84"/>
<dbReference type="InterPro" id="IPR036188">
    <property type="entry name" value="FAD/NAD-bd_sf"/>
</dbReference>
<evidence type="ECO:0000259" key="3">
    <source>
        <dbReference type="Pfam" id="PF01266"/>
    </source>
</evidence>
<organism evidence="4 5">
    <name type="scientific">Gonium pectorale</name>
    <name type="common">Green alga</name>
    <dbReference type="NCBI Taxonomy" id="33097"/>
    <lineage>
        <taxon>Eukaryota</taxon>
        <taxon>Viridiplantae</taxon>
        <taxon>Chlorophyta</taxon>
        <taxon>core chlorophytes</taxon>
        <taxon>Chlorophyceae</taxon>
        <taxon>CS clade</taxon>
        <taxon>Chlamydomonadales</taxon>
        <taxon>Volvocaceae</taxon>
        <taxon>Gonium</taxon>
    </lineage>
</organism>
<dbReference type="PANTHER" id="PTHR13789">
    <property type="entry name" value="MONOOXYGENASE"/>
    <property type="match status" value="1"/>
</dbReference>
<accession>A0A150GQ84</accession>
<evidence type="ECO:0000313" key="4">
    <source>
        <dbReference type="EMBL" id="KXZ51964.1"/>
    </source>
</evidence>